<dbReference type="GO" id="GO:0042773">
    <property type="term" value="P:ATP synthesis coupled electron transport"/>
    <property type="evidence" value="ECO:0007669"/>
    <property type="project" value="InterPro"/>
</dbReference>
<dbReference type="GO" id="GO:0015990">
    <property type="term" value="P:electron transport coupled proton transport"/>
    <property type="evidence" value="ECO:0007669"/>
    <property type="project" value="TreeGrafter"/>
</dbReference>
<feature type="transmembrane region" description="Helical" evidence="6">
    <location>
        <begin position="36"/>
        <end position="59"/>
    </location>
</feature>
<evidence type="ECO:0000256" key="4">
    <source>
        <dbReference type="ARBA" id="ARBA00023136"/>
    </source>
</evidence>
<feature type="transmembrane region" description="Helical" evidence="6">
    <location>
        <begin position="346"/>
        <end position="367"/>
    </location>
</feature>
<dbReference type="InterPro" id="IPR003945">
    <property type="entry name" value="NU5C-like"/>
</dbReference>
<reference evidence="9" key="1">
    <citation type="journal article" date="2014" name="Int. J. Syst. Evol. Microbiol.">
        <title>Complete genome sequence of Corynebacterium casei LMG S-19264T (=DSM 44701T), isolated from a smear-ripened cheese.</title>
        <authorList>
            <consortium name="US DOE Joint Genome Institute (JGI-PGF)"/>
            <person name="Walter F."/>
            <person name="Albersmeier A."/>
            <person name="Kalinowski J."/>
            <person name="Ruckert C."/>
        </authorList>
    </citation>
    <scope>NUCLEOTIDE SEQUENCE</scope>
    <source>
        <strain evidence="9">KCTC 32513</strain>
    </source>
</reference>
<dbReference type="PANTHER" id="PTHR42829">
    <property type="entry name" value="NADH-UBIQUINONE OXIDOREDUCTASE CHAIN 5"/>
    <property type="match status" value="1"/>
</dbReference>
<accession>A0A8J3G225</accession>
<evidence type="ECO:0000313" key="10">
    <source>
        <dbReference type="Proteomes" id="UP000634004"/>
    </source>
</evidence>
<dbReference type="GO" id="GO:0003954">
    <property type="term" value="F:NADH dehydrogenase activity"/>
    <property type="evidence" value="ECO:0007669"/>
    <property type="project" value="TreeGrafter"/>
</dbReference>
<feature type="transmembrane region" description="Helical" evidence="6">
    <location>
        <begin position="87"/>
        <end position="108"/>
    </location>
</feature>
<dbReference type="Proteomes" id="UP000634004">
    <property type="component" value="Unassembled WGS sequence"/>
</dbReference>
<dbReference type="Pfam" id="PF00662">
    <property type="entry name" value="Proton_antipo_N"/>
    <property type="match status" value="1"/>
</dbReference>
<dbReference type="NCBIfam" id="TIGR01974">
    <property type="entry name" value="NDH_I_L"/>
    <property type="match status" value="1"/>
</dbReference>
<feature type="transmembrane region" description="Helical" evidence="6">
    <location>
        <begin position="658"/>
        <end position="677"/>
    </location>
</feature>
<dbReference type="GO" id="GO:0016020">
    <property type="term" value="C:membrane"/>
    <property type="evidence" value="ECO:0007669"/>
    <property type="project" value="UniProtKB-SubCell"/>
</dbReference>
<dbReference type="GO" id="GO:0012505">
    <property type="term" value="C:endomembrane system"/>
    <property type="evidence" value="ECO:0007669"/>
    <property type="project" value="UniProtKB-SubCell"/>
</dbReference>
<evidence type="ECO:0000313" key="9">
    <source>
        <dbReference type="EMBL" id="GHA90894.1"/>
    </source>
</evidence>
<evidence type="ECO:0000256" key="2">
    <source>
        <dbReference type="ARBA" id="ARBA00022692"/>
    </source>
</evidence>
<feature type="domain" description="NADH:quinone oxidoreductase/Mrp antiporter transmembrane" evidence="7">
    <location>
        <begin position="137"/>
        <end position="428"/>
    </location>
</feature>
<feature type="transmembrane region" description="Helical" evidence="6">
    <location>
        <begin position="290"/>
        <end position="311"/>
    </location>
</feature>
<keyword evidence="2 5" id="KW-0812">Transmembrane</keyword>
<evidence type="ECO:0000256" key="3">
    <source>
        <dbReference type="ARBA" id="ARBA00022989"/>
    </source>
</evidence>
<organism evidence="9 10">
    <name type="scientific">Algimonas arctica</name>
    <dbReference type="NCBI Taxonomy" id="1479486"/>
    <lineage>
        <taxon>Bacteria</taxon>
        <taxon>Pseudomonadati</taxon>
        <taxon>Pseudomonadota</taxon>
        <taxon>Alphaproteobacteria</taxon>
        <taxon>Maricaulales</taxon>
        <taxon>Robiginitomaculaceae</taxon>
        <taxon>Algimonas</taxon>
    </lineage>
</organism>
<name>A0A8J3G225_9PROT</name>
<keyword evidence="10" id="KW-1185">Reference proteome</keyword>
<comment type="subcellular location">
    <subcellularLocation>
        <location evidence="1">Endomembrane system</location>
        <topology evidence="1">Multi-pass membrane protein</topology>
    </subcellularLocation>
    <subcellularLocation>
        <location evidence="5">Membrane</location>
        <topology evidence="5">Multi-pass membrane protein</topology>
    </subcellularLocation>
</comment>
<dbReference type="InterPro" id="IPR001516">
    <property type="entry name" value="Proton_antipo_N"/>
</dbReference>
<sequence>MLYQTIVFAPLIGAIIAGVAGTGFGGARLPEKASMVLTTGLLFLSAILSWLAFMGIAFGDAPDTTITLMRWLDIGGLEANWALKMDTLTAVMLIVVTTVSSLVHLYSWGYMSDDKYKPRFFAYLSLFTFFMLMLVTSDNFIQLFFGWEGVGLASYLLIGYYYKKPSANAAAIKAFVTNRVGDVGLALGVMTVFLVFGSVEFDVVFSAIAENSDRRLDFLGFNLNAIELIAMLLFIGAMGKSAQFLLHVWLPDAMEGPTPVSALIHAATMVTAGVFLVCRAYPIYDAAPFTAGFITALGAFTAFFAATVGLVQNDIKRVIAYSTCSQLGYMFFAAGVGAYNAAMFHLFTHAFFKALLFLGAGSVIHALHHEQDMRKMGGIWRKVPWTYAGMIIGTLALTGIGMPLLGWGFAGFFSKDAIIEAAYAVGAGGGNNAAVFAFWMGLIAAFMTSFYSWRLIFMTFHGRFRSDHHTLEHAHESPWSMRIPLIVLSIGAIFAGAIFYKSFMYGYGGFWHGALPIAGGDHAALAPTNLFAAAEGYESAGEEAGGGHHFPLWVLFSPLVVSALGFVLAFFMYRNGGTERRIAHAADTGGSPLYRFLLNKWYIDELYEVTLIRGARKLGDFFWKVIDVGIIDRFGPNGIAAFTAGASRRLSRLQSGKLFHYAFVMLIGVAVLVMIGVRGLGG</sequence>
<protein>
    <submittedName>
        <fullName evidence="9">NADH:ubiquinone oxidoreductase subunit L</fullName>
    </submittedName>
</protein>
<dbReference type="EMBL" id="BMZH01000004">
    <property type="protein sequence ID" value="GHA90894.1"/>
    <property type="molecule type" value="Genomic_DNA"/>
</dbReference>
<feature type="transmembrane region" description="Helical" evidence="6">
    <location>
        <begin position="183"/>
        <end position="208"/>
    </location>
</feature>
<evidence type="ECO:0000256" key="6">
    <source>
        <dbReference type="SAM" id="Phobius"/>
    </source>
</evidence>
<dbReference type="InterPro" id="IPR001750">
    <property type="entry name" value="ND/Mrp_TM"/>
</dbReference>
<evidence type="ECO:0000256" key="1">
    <source>
        <dbReference type="ARBA" id="ARBA00004127"/>
    </source>
</evidence>
<keyword evidence="4 6" id="KW-0472">Membrane</keyword>
<dbReference type="NCBIfam" id="NF005141">
    <property type="entry name" value="PRK06590.1"/>
    <property type="match status" value="1"/>
</dbReference>
<dbReference type="Pfam" id="PF00361">
    <property type="entry name" value="Proton_antipo_M"/>
    <property type="match status" value="1"/>
</dbReference>
<proteinExistence type="predicted"/>
<feature type="domain" description="NADH-Ubiquinone oxidoreductase (complex I) chain 5 N-terminal" evidence="8">
    <location>
        <begin position="71"/>
        <end position="121"/>
    </location>
</feature>
<comment type="caution">
    <text evidence="9">The sequence shown here is derived from an EMBL/GenBank/DDBJ whole genome shotgun (WGS) entry which is preliminary data.</text>
</comment>
<feature type="transmembrane region" description="Helical" evidence="6">
    <location>
        <begin position="552"/>
        <end position="573"/>
    </location>
</feature>
<feature type="transmembrane region" description="Helical" evidence="6">
    <location>
        <begin position="433"/>
        <end position="458"/>
    </location>
</feature>
<dbReference type="GO" id="GO:0008137">
    <property type="term" value="F:NADH dehydrogenase (ubiquinone) activity"/>
    <property type="evidence" value="ECO:0007669"/>
    <property type="project" value="InterPro"/>
</dbReference>
<feature type="transmembrane region" description="Helical" evidence="6">
    <location>
        <begin position="120"/>
        <end position="137"/>
    </location>
</feature>
<feature type="transmembrane region" description="Helical" evidence="6">
    <location>
        <begin position="228"/>
        <end position="250"/>
    </location>
</feature>
<dbReference type="AlphaFoldDB" id="A0A8J3G225"/>
<feature type="transmembrane region" description="Helical" evidence="6">
    <location>
        <begin position="143"/>
        <end position="162"/>
    </location>
</feature>
<evidence type="ECO:0000256" key="5">
    <source>
        <dbReference type="RuleBase" id="RU000320"/>
    </source>
</evidence>
<dbReference type="RefSeq" id="WP_233354015.1">
    <property type="nucleotide sequence ID" value="NZ_BMZH01000004.1"/>
</dbReference>
<feature type="transmembrane region" description="Helical" evidence="6">
    <location>
        <begin position="6"/>
        <end position="24"/>
    </location>
</feature>
<dbReference type="InterPro" id="IPR018393">
    <property type="entry name" value="NADHpl_OxRdtase_5_subgr"/>
</dbReference>
<reference evidence="9" key="2">
    <citation type="submission" date="2020-09" db="EMBL/GenBank/DDBJ databases">
        <authorList>
            <person name="Sun Q."/>
            <person name="Kim S."/>
        </authorList>
    </citation>
    <scope>NUCLEOTIDE SEQUENCE</scope>
    <source>
        <strain evidence="9">KCTC 32513</strain>
    </source>
</reference>
<feature type="transmembrane region" description="Helical" evidence="6">
    <location>
        <begin position="262"/>
        <end position="284"/>
    </location>
</feature>
<dbReference type="PRINTS" id="PR01434">
    <property type="entry name" value="NADHDHGNASE5"/>
</dbReference>
<feature type="transmembrane region" description="Helical" evidence="6">
    <location>
        <begin position="387"/>
        <end position="413"/>
    </location>
</feature>
<evidence type="ECO:0000259" key="7">
    <source>
        <dbReference type="Pfam" id="PF00361"/>
    </source>
</evidence>
<feature type="transmembrane region" description="Helical" evidence="6">
    <location>
        <begin position="479"/>
        <end position="500"/>
    </location>
</feature>
<evidence type="ECO:0000259" key="8">
    <source>
        <dbReference type="Pfam" id="PF00662"/>
    </source>
</evidence>
<dbReference type="PANTHER" id="PTHR42829:SF2">
    <property type="entry name" value="NADH-UBIQUINONE OXIDOREDUCTASE CHAIN 5"/>
    <property type="match status" value="1"/>
</dbReference>
<dbReference type="Gene3D" id="1.20.5.2700">
    <property type="match status" value="1"/>
</dbReference>
<dbReference type="PRINTS" id="PR01435">
    <property type="entry name" value="NPOXDRDTASE5"/>
</dbReference>
<feature type="transmembrane region" description="Helical" evidence="6">
    <location>
        <begin position="318"/>
        <end position="340"/>
    </location>
</feature>
<keyword evidence="3 6" id="KW-1133">Transmembrane helix</keyword>
<gene>
    <name evidence="9" type="primary">nuoL</name>
    <name evidence="9" type="ORF">GCM10009069_12420</name>
</gene>